<evidence type="ECO:0000313" key="7">
    <source>
        <dbReference type="EMBL" id="KAK0414490.1"/>
    </source>
</evidence>
<gene>
    <name evidence="7" type="ORF">QR680_011459</name>
</gene>
<evidence type="ECO:0000256" key="3">
    <source>
        <dbReference type="ARBA" id="ARBA00022989"/>
    </source>
</evidence>
<organism evidence="7 8">
    <name type="scientific">Steinernema hermaphroditum</name>
    <dbReference type="NCBI Taxonomy" id="289476"/>
    <lineage>
        <taxon>Eukaryota</taxon>
        <taxon>Metazoa</taxon>
        <taxon>Ecdysozoa</taxon>
        <taxon>Nematoda</taxon>
        <taxon>Chromadorea</taxon>
        <taxon>Rhabditida</taxon>
        <taxon>Tylenchina</taxon>
        <taxon>Panagrolaimomorpha</taxon>
        <taxon>Strongyloidoidea</taxon>
        <taxon>Steinernematidae</taxon>
        <taxon>Steinernema</taxon>
    </lineage>
</organism>
<keyword evidence="2 5" id="KW-0812">Transmembrane</keyword>
<comment type="caution">
    <text evidence="7">The sequence shown here is derived from an EMBL/GenBank/DDBJ whole genome shotgun (WGS) entry which is preliminary data.</text>
</comment>
<dbReference type="InterPro" id="IPR017452">
    <property type="entry name" value="GPCR_Rhodpsn_7TM"/>
</dbReference>
<dbReference type="SUPFAM" id="SSF81321">
    <property type="entry name" value="Family A G protein-coupled receptor-like"/>
    <property type="match status" value="1"/>
</dbReference>
<protein>
    <recommendedName>
        <fullName evidence="6">G-protein coupled receptors family 1 profile domain-containing protein</fullName>
    </recommendedName>
</protein>
<dbReference type="PANTHER" id="PTHR23360">
    <property type="entry name" value="G-PROTEIN COUPLED RECEPTORS FAMILY 1 PROFILE DOMAIN-CONTAINING PROTEIN-RELATED"/>
    <property type="match status" value="1"/>
</dbReference>
<evidence type="ECO:0000259" key="6">
    <source>
        <dbReference type="PROSITE" id="PS50262"/>
    </source>
</evidence>
<feature type="transmembrane region" description="Helical" evidence="5">
    <location>
        <begin position="114"/>
        <end position="135"/>
    </location>
</feature>
<dbReference type="GO" id="GO:0004930">
    <property type="term" value="F:G protein-coupled receptor activity"/>
    <property type="evidence" value="ECO:0007669"/>
    <property type="project" value="InterPro"/>
</dbReference>
<dbReference type="PROSITE" id="PS50262">
    <property type="entry name" value="G_PROTEIN_RECEP_F1_2"/>
    <property type="match status" value="1"/>
</dbReference>
<sequence length="307" mass="34929">MLSFVVTAIITITIGLFGIFGNINILVAVYRLKPRMRASLLIAILAFSDLFCIVSEFQNATRQLIGMQSYRRECFWAISPYLVMIVFQSYLMSALAFDRLYALAFPVRYQRGSNVLYAFVLCLPGSLCGMAVLLYGSLDLDNSPIAACNPPLAFPSFASEIWNKVMMVSLLLTLVGYGSAFVMLFVKRRHMRNLSPTDPNYAIVRAQHRVTKTLGVMTVAFMFSGFLGHMSAYIIYWFGLSDKAAQFYMSFLVIPVMMCYTQNFYIYYCCSKTYRNAFIDQFRQAAKCESQKTRVHTLNYRQSEASP</sequence>
<keyword evidence="3 5" id="KW-1133">Transmembrane helix</keyword>
<dbReference type="SMART" id="SM01381">
    <property type="entry name" value="7TM_GPCR_Srsx"/>
    <property type="match status" value="1"/>
</dbReference>
<proteinExistence type="predicted"/>
<keyword evidence="8" id="KW-1185">Reference proteome</keyword>
<dbReference type="AlphaFoldDB" id="A0AA39HYJ9"/>
<feature type="transmembrane region" description="Helical" evidence="5">
    <location>
        <begin position="245"/>
        <end position="268"/>
    </location>
</feature>
<comment type="subcellular location">
    <subcellularLocation>
        <location evidence="1">Membrane</location>
    </subcellularLocation>
</comment>
<evidence type="ECO:0000256" key="1">
    <source>
        <dbReference type="ARBA" id="ARBA00004370"/>
    </source>
</evidence>
<keyword evidence="4 5" id="KW-0472">Membrane</keyword>
<feature type="transmembrane region" description="Helical" evidence="5">
    <location>
        <begin position="78"/>
        <end position="102"/>
    </location>
</feature>
<accession>A0AA39HYJ9</accession>
<reference evidence="7" key="1">
    <citation type="submission" date="2023-06" db="EMBL/GenBank/DDBJ databases">
        <title>Genomic analysis of the entomopathogenic nematode Steinernema hermaphroditum.</title>
        <authorList>
            <person name="Schwarz E.M."/>
            <person name="Heppert J.K."/>
            <person name="Baniya A."/>
            <person name="Schwartz H.T."/>
            <person name="Tan C.-H."/>
            <person name="Antoshechkin I."/>
            <person name="Sternberg P.W."/>
            <person name="Goodrich-Blair H."/>
            <person name="Dillman A.R."/>
        </authorList>
    </citation>
    <scope>NUCLEOTIDE SEQUENCE</scope>
    <source>
        <strain evidence="7">PS9179</strain>
        <tissue evidence="7">Whole animal</tissue>
    </source>
</reference>
<feature type="transmembrane region" description="Helical" evidence="5">
    <location>
        <begin position="165"/>
        <end position="186"/>
    </location>
</feature>
<name>A0AA39HYJ9_9BILA</name>
<dbReference type="EMBL" id="JAUCMV010000002">
    <property type="protein sequence ID" value="KAK0414490.1"/>
    <property type="molecule type" value="Genomic_DNA"/>
</dbReference>
<dbReference type="InterPro" id="IPR019424">
    <property type="entry name" value="7TM_GPCR_Srsx"/>
</dbReference>
<feature type="domain" description="G-protein coupled receptors family 1 profile" evidence="6">
    <location>
        <begin position="21"/>
        <end position="267"/>
    </location>
</feature>
<feature type="transmembrane region" description="Helical" evidence="5">
    <location>
        <begin position="39"/>
        <end position="58"/>
    </location>
</feature>
<feature type="transmembrane region" description="Helical" evidence="5">
    <location>
        <begin position="214"/>
        <end position="239"/>
    </location>
</feature>
<feature type="transmembrane region" description="Helical" evidence="5">
    <location>
        <begin position="6"/>
        <end position="27"/>
    </location>
</feature>
<evidence type="ECO:0000256" key="4">
    <source>
        <dbReference type="ARBA" id="ARBA00023136"/>
    </source>
</evidence>
<dbReference type="GO" id="GO:0016020">
    <property type="term" value="C:membrane"/>
    <property type="evidence" value="ECO:0007669"/>
    <property type="project" value="UniProtKB-SubCell"/>
</dbReference>
<evidence type="ECO:0000256" key="2">
    <source>
        <dbReference type="ARBA" id="ARBA00022692"/>
    </source>
</evidence>
<dbReference type="PANTHER" id="PTHR23360:SF37">
    <property type="entry name" value="G-PROTEIN COUPLED RECEPTORS FAMILY 1 PROFILE DOMAIN-CONTAINING PROTEIN"/>
    <property type="match status" value="1"/>
</dbReference>
<dbReference type="Proteomes" id="UP001175271">
    <property type="component" value="Unassembled WGS sequence"/>
</dbReference>
<dbReference type="Gene3D" id="1.20.1070.10">
    <property type="entry name" value="Rhodopsin 7-helix transmembrane proteins"/>
    <property type="match status" value="1"/>
</dbReference>
<dbReference type="InterPro" id="IPR000276">
    <property type="entry name" value="GPCR_Rhodpsn"/>
</dbReference>
<dbReference type="Pfam" id="PF10320">
    <property type="entry name" value="7TM_GPCR_Srsx"/>
    <property type="match status" value="1"/>
</dbReference>
<evidence type="ECO:0000313" key="8">
    <source>
        <dbReference type="Proteomes" id="UP001175271"/>
    </source>
</evidence>
<evidence type="ECO:0000256" key="5">
    <source>
        <dbReference type="SAM" id="Phobius"/>
    </source>
</evidence>
<dbReference type="InterPro" id="IPR047130">
    <property type="entry name" value="7TM_GPCR_Srsx_nematod"/>
</dbReference>